<name>A0A2W4RTX0_9GAMM</name>
<dbReference type="EMBL" id="QJPH01000044">
    <property type="protein sequence ID" value="PZN87322.1"/>
    <property type="molecule type" value="Genomic_DNA"/>
</dbReference>
<dbReference type="AlphaFoldDB" id="A0A2W4RTX0"/>
<proteinExistence type="predicted"/>
<dbReference type="Pfam" id="PF11903">
    <property type="entry name" value="ParD_like"/>
    <property type="match status" value="1"/>
</dbReference>
<dbReference type="InterPro" id="IPR021831">
    <property type="entry name" value="ParD-like"/>
</dbReference>
<evidence type="ECO:0000313" key="1">
    <source>
        <dbReference type="EMBL" id="PZN87322.1"/>
    </source>
</evidence>
<reference evidence="1 2" key="1">
    <citation type="journal article" date="2018" name="Aquat. Microb. Ecol.">
        <title>Gammaproteobacterial methanotrophs dominate.</title>
        <authorList>
            <person name="Rissanen A.J."/>
            <person name="Saarenheimo J."/>
            <person name="Tiirola M."/>
            <person name="Peura S."/>
            <person name="Aalto S.L."/>
            <person name="Karvinen A."/>
            <person name="Nykanen H."/>
        </authorList>
    </citation>
    <scope>NUCLEOTIDE SEQUENCE [LARGE SCALE GENOMIC DNA]</scope>
    <source>
        <strain evidence="1">AMbin10</strain>
    </source>
</reference>
<dbReference type="Proteomes" id="UP000249396">
    <property type="component" value="Unassembled WGS sequence"/>
</dbReference>
<comment type="caution">
    <text evidence="1">The sequence shown here is derived from an EMBL/GenBank/DDBJ whole genome shotgun (WGS) entry which is preliminary data.</text>
</comment>
<accession>A0A2W4RTX0</accession>
<sequence length="71" mass="7958">MISVNIPDPLAQDAVVQAKVFNRTVDNQISYWAKIGKIAEENPDLSFDFIKNILCAREEALEGQVEPYSFG</sequence>
<protein>
    <recommendedName>
        <fullName evidence="3">ParD-like antitoxin of type II toxin-antitoxin system</fullName>
    </recommendedName>
</protein>
<evidence type="ECO:0008006" key="3">
    <source>
        <dbReference type="Google" id="ProtNLM"/>
    </source>
</evidence>
<evidence type="ECO:0000313" key="2">
    <source>
        <dbReference type="Proteomes" id="UP000249396"/>
    </source>
</evidence>
<organism evidence="1 2">
    <name type="scientific">Candidatus Methylumidiphilus alinenensis</name>
    <dbReference type="NCBI Taxonomy" id="2202197"/>
    <lineage>
        <taxon>Bacteria</taxon>
        <taxon>Pseudomonadati</taxon>
        <taxon>Pseudomonadota</taxon>
        <taxon>Gammaproteobacteria</taxon>
        <taxon>Methylococcales</taxon>
        <taxon>Candidatus Methylumidiphilus</taxon>
    </lineage>
</organism>
<gene>
    <name evidence="1" type="ORF">DM484_00385</name>
</gene>